<keyword evidence="3" id="KW-1185">Reference proteome</keyword>
<name>A0A5B7F9Q7_PORTR</name>
<dbReference type="AlphaFoldDB" id="A0A5B7F9Q7"/>
<evidence type="ECO:0000313" key="3">
    <source>
        <dbReference type="Proteomes" id="UP000324222"/>
    </source>
</evidence>
<evidence type="ECO:0000313" key="2">
    <source>
        <dbReference type="EMBL" id="MPC41969.1"/>
    </source>
</evidence>
<gene>
    <name evidence="2" type="ORF">E2C01_035579</name>
</gene>
<proteinExistence type="predicted"/>
<accession>A0A5B7F9Q7</accession>
<dbReference type="Proteomes" id="UP000324222">
    <property type="component" value="Unassembled WGS sequence"/>
</dbReference>
<organism evidence="2 3">
    <name type="scientific">Portunus trituberculatus</name>
    <name type="common">Swimming crab</name>
    <name type="synonym">Neptunus trituberculatus</name>
    <dbReference type="NCBI Taxonomy" id="210409"/>
    <lineage>
        <taxon>Eukaryota</taxon>
        <taxon>Metazoa</taxon>
        <taxon>Ecdysozoa</taxon>
        <taxon>Arthropoda</taxon>
        <taxon>Crustacea</taxon>
        <taxon>Multicrustacea</taxon>
        <taxon>Malacostraca</taxon>
        <taxon>Eumalacostraca</taxon>
        <taxon>Eucarida</taxon>
        <taxon>Decapoda</taxon>
        <taxon>Pleocyemata</taxon>
        <taxon>Brachyura</taxon>
        <taxon>Eubrachyura</taxon>
        <taxon>Portunoidea</taxon>
        <taxon>Portunidae</taxon>
        <taxon>Portuninae</taxon>
        <taxon>Portunus</taxon>
    </lineage>
</organism>
<protein>
    <submittedName>
        <fullName evidence="2">Uncharacterized protein</fullName>
    </submittedName>
</protein>
<dbReference type="EMBL" id="VSRR010005256">
    <property type="protein sequence ID" value="MPC41969.1"/>
    <property type="molecule type" value="Genomic_DNA"/>
</dbReference>
<feature type="region of interest" description="Disordered" evidence="1">
    <location>
        <begin position="1"/>
        <end position="23"/>
    </location>
</feature>
<comment type="caution">
    <text evidence="2">The sequence shown here is derived from an EMBL/GenBank/DDBJ whole genome shotgun (WGS) entry which is preliminary data.</text>
</comment>
<evidence type="ECO:0000256" key="1">
    <source>
        <dbReference type="SAM" id="MobiDB-lite"/>
    </source>
</evidence>
<reference evidence="2 3" key="1">
    <citation type="submission" date="2019-05" db="EMBL/GenBank/DDBJ databases">
        <title>Another draft genome of Portunus trituberculatus and its Hox gene families provides insights of decapod evolution.</title>
        <authorList>
            <person name="Jeong J.-H."/>
            <person name="Song I."/>
            <person name="Kim S."/>
            <person name="Choi T."/>
            <person name="Kim D."/>
            <person name="Ryu S."/>
            <person name="Kim W."/>
        </authorList>
    </citation>
    <scope>NUCLEOTIDE SEQUENCE [LARGE SCALE GENOMIC DNA]</scope>
    <source>
        <tissue evidence="2">Muscle</tissue>
    </source>
</reference>
<sequence>MATPNPASEPSSGERTLNVSRSDCSSIGNPKCLDSSLNFFLHKLLQHSQSSMKVVLRHHTSITKCPESKLDSVLLLAGLIPPTPLTHFLLHIIQECSIEGKVN</sequence>